<gene>
    <name evidence="1" type="ORF">BDY19DRAFT_997540</name>
</gene>
<organism evidence="1 2">
    <name type="scientific">Irpex rosettiformis</name>
    <dbReference type="NCBI Taxonomy" id="378272"/>
    <lineage>
        <taxon>Eukaryota</taxon>
        <taxon>Fungi</taxon>
        <taxon>Dikarya</taxon>
        <taxon>Basidiomycota</taxon>
        <taxon>Agaricomycotina</taxon>
        <taxon>Agaricomycetes</taxon>
        <taxon>Polyporales</taxon>
        <taxon>Irpicaceae</taxon>
        <taxon>Irpex</taxon>
    </lineage>
</organism>
<sequence>MSAAGRTLGVPGADHENAEAFGQELKQMGLKAPADSDKETSKDSTVIDALGDTNEDEYNPNSALVLNE</sequence>
<evidence type="ECO:0000313" key="2">
    <source>
        <dbReference type="Proteomes" id="UP001055072"/>
    </source>
</evidence>
<comment type="caution">
    <text evidence="1">The sequence shown here is derived from an EMBL/GenBank/DDBJ whole genome shotgun (WGS) entry which is preliminary data.</text>
</comment>
<name>A0ACB8TRS1_9APHY</name>
<accession>A0ACB8TRS1</accession>
<evidence type="ECO:0000313" key="1">
    <source>
        <dbReference type="EMBL" id="KAI0084626.1"/>
    </source>
</evidence>
<reference evidence="1" key="1">
    <citation type="journal article" date="2021" name="Environ. Microbiol.">
        <title>Gene family expansions and transcriptome signatures uncover fungal adaptations to wood decay.</title>
        <authorList>
            <person name="Hage H."/>
            <person name="Miyauchi S."/>
            <person name="Viragh M."/>
            <person name="Drula E."/>
            <person name="Min B."/>
            <person name="Chaduli D."/>
            <person name="Navarro D."/>
            <person name="Favel A."/>
            <person name="Norest M."/>
            <person name="Lesage-Meessen L."/>
            <person name="Balint B."/>
            <person name="Merenyi Z."/>
            <person name="de Eugenio L."/>
            <person name="Morin E."/>
            <person name="Martinez A.T."/>
            <person name="Baldrian P."/>
            <person name="Stursova M."/>
            <person name="Martinez M.J."/>
            <person name="Novotny C."/>
            <person name="Magnuson J.K."/>
            <person name="Spatafora J.W."/>
            <person name="Maurice S."/>
            <person name="Pangilinan J."/>
            <person name="Andreopoulos W."/>
            <person name="LaButti K."/>
            <person name="Hundley H."/>
            <person name="Na H."/>
            <person name="Kuo A."/>
            <person name="Barry K."/>
            <person name="Lipzen A."/>
            <person name="Henrissat B."/>
            <person name="Riley R."/>
            <person name="Ahrendt S."/>
            <person name="Nagy L.G."/>
            <person name="Grigoriev I.V."/>
            <person name="Martin F."/>
            <person name="Rosso M.N."/>
        </authorList>
    </citation>
    <scope>NUCLEOTIDE SEQUENCE</scope>
    <source>
        <strain evidence="1">CBS 384.51</strain>
    </source>
</reference>
<dbReference type="Proteomes" id="UP001055072">
    <property type="component" value="Unassembled WGS sequence"/>
</dbReference>
<proteinExistence type="predicted"/>
<keyword evidence="2" id="KW-1185">Reference proteome</keyword>
<protein>
    <submittedName>
        <fullName evidence="1">Uncharacterized protein</fullName>
    </submittedName>
</protein>
<dbReference type="EMBL" id="MU274940">
    <property type="protein sequence ID" value="KAI0084626.1"/>
    <property type="molecule type" value="Genomic_DNA"/>
</dbReference>